<reference evidence="5" key="1">
    <citation type="submission" date="2019-08" db="EMBL/GenBank/DDBJ databases">
        <title>Limnoglobus roseus gen. nov., sp. nov., a novel freshwater planctomycete with a giant genome from the family Gemmataceae.</title>
        <authorList>
            <person name="Kulichevskaya I.S."/>
            <person name="Naumoff D.G."/>
            <person name="Miroshnikov K."/>
            <person name="Ivanova A."/>
            <person name="Philippov D.A."/>
            <person name="Hakobyan A."/>
            <person name="Rijpstra I.C."/>
            <person name="Sinninghe Damste J.S."/>
            <person name="Liesack W."/>
            <person name="Dedysh S.N."/>
        </authorList>
    </citation>
    <scope>NUCLEOTIDE SEQUENCE [LARGE SCALE GENOMIC DNA]</scope>
    <source>
        <strain evidence="5">PX52</strain>
    </source>
</reference>
<accession>A0A5C1ANY5</accession>
<proteinExistence type="inferred from homology"/>
<feature type="domain" description="NAD-dependent epimerase/dehydratase" evidence="2">
    <location>
        <begin position="3"/>
        <end position="209"/>
    </location>
</feature>
<dbReference type="Pfam" id="PF08338">
    <property type="entry name" value="DUF1731"/>
    <property type="match status" value="1"/>
</dbReference>
<comment type="similarity">
    <text evidence="1">Belongs to the NAD(P)-dependent epimerase/dehydratase family. SDR39U1 subfamily.</text>
</comment>
<dbReference type="NCBIfam" id="TIGR01777">
    <property type="entry name" value="yfcH"/>
    <property type="match status" value="1"/>
</dbReference>
<feature type="domain" description="DUF1731" evidence="3">
    <location>
        <begin position="245"/>
        <end position="291"/>
    </location>
</feature>
<name>A0A5C1ANY5_9BACT</name>
<dbReference type="EMBL" id="CP042425">
    <property type="protein sequence ID" value="QEL20295.1"/>
    <property type="molecule type" value="Genomic_DNA"/>
</dbReference>
<organism evidence="4 5">
    <name type="scientific">Limnoglobus roseus</name>
    <dbReference type="NCBI Taxonomy" id="2598579"/>
    <lineage>
        <taxon>Bacteria</taxon>
        <taxon>Pseudomonadati</taxon>
        <taxon>Planctomycetota</taxon>
        <taxon>Planctomycetia</taxon>
        <taxon>Gemmatales</taxon>
        <taxon>Gemmataceae</taxon>
        <taxon>Limnoglobus</taxon>
    </lineage>
</organism>
<dbReference type="InterPro" id="IPR001509">
    <property type="entry name" value="Epimerase_deHydtase"/>
</dbReference>
<dbReference type="OrthoDB" id="9801773at2"/>
<dbReference type="KEGG" id="lrs:PX52LOC_07387"/>
<dbReference type="PANTHER" id="PTHR11092:SF0">
    <property type="entry name" value="EPIMERASE FAMILY PROTEIN SDR39U1"/>
    <property type="match status" value="1"/>
</dbReference>
<evidence type="ECO:0000313" key="4">
    <source>
        <dbReference type="EMBL" id="QEL20295.1"/>
    </source>
</evidence>
<dbReference type="InterPro" id="IPR013549">
    <property type="entry name" value="DUF1731"/>
</dbReference>
<evidence type="ECO:0000259" key="3">
    <source>
        <dbReference type="Pfam" id="PF08338"/>
    </source>
</evidence>
<evidence type="ECO:0000313" key="5">
    <source>
        <dbReference type="Proteomes" id="UP000324974"/>
    </source>
</evidence>
<dbReference type="AlphaFoldDB" id="A0A5C1ANY5"/>
<dbReference type="PANTHER" id="PTHR11092">
    <property type="entry name" value="SUGAR NUCLEOTIDE EPIMERASE RELATED"/>
    <property type="match status" value="1"/>
</dbReference>
<evidence type="ECO:0000259" key="2">
    <source>
        <dbReference type="Pfam" id="PF01370"/>
    </source>
</evidence>
<sequence length="294" mass="31450">MNVFITGASGLVGSRLIAALRDRGDSVVTLSRKPTPGGLVGDPAQPGSWQDALADCDAVVHLAGENIFAHRWTAAFMQRIRDSRVNSTRLIAETLAKTPGRTKVLISASAVGYYGNRGDEVLTEASSPGSGFMADVCREWETAADPARAAVRVVHPRLGIVLDPKGGALPTLLRPYKLFAGGRIGSGRQFFSWIHHTDLTRLLLFALDTATLTGPCNATSPNPVTNDTLGRTIGKVLHRPHWLPAPGFALRLALGKIAESILGGQRVLPQRLTDAGFTFRFADLEAALRDVTGR</sequence>
<dbReference type="SUPFAM" id="SSF51735">
    <property type="entry name" value="NAD(P)-binding Rossmann-fold domains"/>
    <property type="match status" value="1"/>
</dbReference>
<dbReference type="Pfam" id="PF01370">
    <property type="entry name" value="Epimerase"/>
    <property type="match status" value="1"/>
</dbReference>
<keyword evidence="5" id="KW-1185">Reference proteome</keyword>
<protein>
    <submittedName>
        <fullName evidence="4">TIGR01777 family protein</fullName>
    </submittedName>
</protein>
<dbReference type="CDD" id="cd05242">
    <property type="entry name" value="SDR_a8"/>
    <property type="match status" value="1"/>
</dbReference>
<dbReference type="InterPro" id="IPR010099">
    <property type="entry name" value="SDR39U1"/>
</dbReference>
<dbReference type="Gene3D" id="3.40.50.720">
    <property type="entry name" value="NAD(P)-binding Rossmann-like Domain"/>
    <property type="match status" value="1"/>
</dbReference>
<gene>
    <name evidence="4" type="ORF">PX52LOC_07387</name>
</gene>
<evidence type="ECO:0000256" key="1">
    <source>
        <dbReference type="ARBA" id="ARBA00009353"/>
    </source>
</evidence>
<dbReference type="InterPro" id="IPR036291">
    <property type="entry name" value="NAD(P)-bd_dom_sf"/>
</dbReference>
<dbReference type="Proteomes" id="UP000324974">
    <property type="component" value="Chromosome"/>
</dbReference>